<dbReference type="PROSITE" id="PS00139">
    <property type="entry name" value="THIOL_PROTEASE_CYS"/>
    <property type="match status" value="1"/>
</dbReference>
<dbReference type="SMART" id="SM00645">
    <property type="entry name" value="Pept_C1"/>
    <property type="match status" value="1"/>
</dbReference>
<dbReference type="PANTHER" id="PTHR12411">
    <property type="entry name" value="CYSTEINE PROTEASE FAMILY C1-RELATED"/>
    <property type="match status" value="1"/>
</dbReference>
<evidence type="ECO:0000313" key="3">
    <source>
        <dbReference type="EMBL" id="EST41725.1"/>
    </source>
</evidence>
<name>V6LBA7_9EUKA</name>
<dbReference type="EMBL" id="KI546168">
    <property type="protein sequence ID" value="EST41725.1"/>
    <property type="molecule type" value="Genomic_DNA"/>
</dbReference>
<dbReference type="InterPro" id="IPR000668">
    <property type="entry name" value="Peptidase_C1A_C"/>
</dbReference>
<dbReference type="VEuPathDB" id="GiardiaDB:SS50377_23100"/>
<dbReference type="PRINTS" id="PR00705">
    <property type="entry name" value="PAPAIN"/>
</dbReference>
<evidence type="ECO:0000313" key="4">
    <source>
        <dbReference type="EMBL" id="KAH0575467.1"/>
    </source>
</evidence>
<dbReference type="InterPro" id="IPR038765">
    <property type="entry name" value="Papain-like_cys_pep_sf"/>
</dbReference>
<dbReference type="Proteomes" id="UP000018208">
    <property type="component" value="Unassembled WGS sequence"/>
</dbReference>
<reference evidence="3 4" key="1">
    <citation type="journal article" date="2014" name="PLoS Genet.">
        <title>The Genome of Spironucleus salmonicida Highlights a Fish Pathogen Adapted to Fluctuating Environments.</title>
        <authorList>
            <person name="Xu F."/>
            <person name="Jerlstrom-Hultqvist J."/>
            <person name="Einarsson E."/>
            <person name="Astvaldsson A."/>
            <person name="Svard S.G."/>
            <person name="Andersson J.O."/>
        </authorList>
    </citation>
    <scope>NUCLEOTIDE SEQUENCE</scope>
    <source>
        <strain evidence="4">ATCC 50377</strain>
    </source>
</reference>
<dbReference type="InterPro" id="IPR039417">
    <property type="entry name" value="Peptidase_C1A_papain-like"/>
</dbReference>
<dbReference type="MEROPS" id="C01.067"/>
<evidence type="ECO:0000313" key="5">
    <source>
        <dbReference type="Proteomes" id="UP000018208"/>
    </source>
</evidence>
<dbReference type="Gene3D" id="3.90.70.10">
    <property type="entry name" value="Cysteine proteinases"/>
    <property type="match status" value="1"/>
</dbReference>
<keyword evidence="5" id="KW-1185">Reference proteome</keyword>
<proteinExistence type="inferred from homology"/>
<sequence length="432" mass="49478">MNILVSSIFTSELTFIVPYANNTQRYYVTQNSTHQYFHILNAESEISNKYILTDQAAYYIRTQIDKQSCINSEKQQTIFVPNLSEYDYLKETVLNGKKVQHFRKFAVISNEIENMTFFSSSNEQQDFYCIKRGDMCIPVRWEMNSISNFNSHKDLYIIDYNTFEPKIEDSFFAIPEICIGSQQILKTPTEHNKPSGRECWLSGEIADSIDWRVRGISTPVKDQIACGSCWTFATAGAIEGRINVLRNQANPIRISEQSIVDCFWDQKDKDSFLWSQGCEGGQPDNAMKFFIGKNLALEKNYPYYGQNDFCKAELLNYTEFKVVDVCQVPNDVNQLKLALMEGPVAVTIDVTKAMSQYAGGVFNDQSCKTKFQDLVHNVLCVGYGKDEQHGEYWIIKNSWSNNWGVDGYIYISIKNNICGVLTDAAYPVIERS</sequence>
<dbReference type="Pfam" id="PF00112">
    <property type="entry name" value="Peptidase_C1"/>
    <property type="match status" value="1"/>
</dbReference>
<dbReference type="InterPro" id="IPR013128">
    <property type="entry name" value="Peptidase_C1A"/>
</dbReference>
<dbReference type="AlphaFoldDB" id="V6LBA7"/>
<dbReference type="PROSITE" id="PS00640">
    <property type="entry name" value="THIOL_PROTEASE_ASN"/>
    <property type="match status" value="1"/>
</dbReference>
<comment type="similarity">
    <text evidence="1">Belongs to the peptidase C1 family.</text>
</comment>
<dbReference type="InterPro" id="IPR025661">
    <property type="entry name" value="Pept_asp_AS"/>
</dbReference>
<evidence type="ECO:0000259" key="2">
    <source>
        <dbReference type="SMART" id="SM00645"/>
    </source>
</evidence>
<dbReference type="InterPro" id="IPR000169">
    <property type="entry name" value="Pept_cys_AS"/>
</dbReference>
<dbReference type="OrthoDB" id="387093at2759"/>
<accession>V6LBA7</accession>
<protein>
    <submittedName>
        <fullName evidence="3">Cathepsin L</fullName>
    </submittedName>
</protein>
<dbReference type="GO" id="GO:0006508">
    <property type="term" value="P:proteolysis"/>
    <property type="evidence" value="ECO:0007669"/>
    <property type="project" value="InterPro"/>
</dbReference>
<reference evidence="4" key="2">
    <citation type="submission" date="2020-12" db="EMBL/GenBank/DDBJ databases">
        <title>New Spironucleus salmonicida genome in near-complete chromosomes.</title>
        <authorList>
            <person name="Xu F."/>
            <person name="Kurt Z."/>
            <person name="Jimenez-Gonzalez A."/>
            <person name="Astvaldsson A."/>
            <person name="Andersson J.O."/>
            <person name="Svard S.G."/>
        </authorList>
    </citation>
    <scope>NUCLEOTIDE SEQUENCE</scope>
    <source>
        <strain evidence="4">ATCC 50377</strain>
    </source>
</reference>
<dbReference type="EMBL" id="AUWU02000003">
    <property type="protein sequence ID" value="KAH0575467.1"/>
    <property type="molecule type" value="Genomic_DNA"/>
</dbReference>
<dbReference type="SUPFAM" id="SSF54001">
    <property type="entry name" value="Cysteine proteinases"/>
    <property type="match status" value="1"/>
</dbReference>
<dbReference type="CDD" id="cd02248">
    <property type="entry name" value="Peptidase_C1A"/>
    <property type="match status" value="1"/>
</dbReference>
<evidence type="ECO:0000256" key="1">
    <source>
        <dbReference type="ARBA" id="ARBA00008455"/>
    </source>
</evidence>
<feature type="domain" description="Peptidase C1A papain C-terminal" evidence="2">
    <location>
        <begin position="205"/>
        <end position="428"/>
    </location>
</feature>
<gene>
    <name evidence="3" type="ORF">SS50377_18811</name>
    <name evidence="4" type="ORF">SS50377_23100</name>
</gene>
<dbReference type="GO" id="GO:0008234">
    <property type="term" value="F:cysteine-type peptidase activity"/>
    <property type="evidence" value="ECO:0007669"/>
    <property type="project" value="InterPro"/>
</dbReference>
<organism evidence="3">
    <name type="scientific">Spironucleus salmonicida</name>
    <dbReference type="NCBI Taxonomy" id="348837"/>
    <lineage>
        <taxon>Eukaryota</taxon>
        <taxon>Metamonada</taxon>
        <taxon>Diplomonadida</taxon>
        <taxon>Hexamitidae</taxon>
        <taxon>Hexamitinae</taxon>
        <taxon>Spironucleus</taxon>
    </lineage>
</organism>